<sequence length="56" mass="6256">MNHSASLLVMLRTENALVNLTSLGTLETINATEGDNISIACFALSYFYYYAFINYP</sequence>
<protein>
    <submittedName>
        <fullName evidence="1">Uncharacterized protein</fullName>
    </submittedName>
</protein>
<dbReference type="EMBL" id="SEYY01005851">
    <property type="protein sequence ID" value="KAB7503114.1"/>
    <property type="molecule type" value="Genomic_DNA"/>
</dbReference>
<evidence type="ECO:0000313" key="1">
    <source>
        <dbReference type="EMBL" id="KAB7503114.1"/>
    </source>
</evidence>
<accession>A0A5N5T8Z9</accession>
<gene>
    <name evidence="1" type="ORF">Anas_13049</name>
</gene>
<name>A0A5N5T8Z9_9CRUS</name>
<organism evidence="1 2">
    <name type="scientific">Armadillidium nasatum</name>
    <dbReference type="NCBI Taxonomy" id="96803"/>
    <lineage>
        <taxon>Eukaryota</taxon>
        <taxon>Metazoa</taxon>
        <taxon>Ecdysozoa</taxon>
        <taxon>Arthropoda</taxon>
        <taxon>Crustacea</taxon>
        <taxon>Multicrustacea</taxon>
        <taxon>Malacostraca</taxon>
        <taxon>Eumalacostraca</taxon>
        <taxon>Peracarida</taxon>
        <taxon>Isopoda</taxon>
        <taxon>Oniscidea</taxon>
        <taxon>Crinocheta</taxon>
        <taxon>Armadillidiidae</taxon>
        <taxon>Armadillidium</taxon>
    </lineage>
</organism>
<comment type="caution">
    <text evidence="1">The sequence shown here is derived from an EMBL/GenBank/DDBJ whole genome shotgun (WGS) entry which is preliminary data.</text>
</comment>
<evidence type="ECO:0000313" key="2">
    <source>
        <dbReference type="Proteomes" id="UP000326759"/>
    </source>
</evidence>
<proteinExistence type="predicted"/>
<reference evidence="1 2" key="1">
    <citation type="journal article" date="2019" name="PLoS Biol.">
        <title>Sex chromosomes control vertical transmission of feminizing Wolbachia symbionts in an isopod.</title>
        <authorList>
            <person name="Becking T."/>
            <person name="Chebbi M.A."/>
            <person name="Giraud I."/>
            <person name="Moumen B."/>
            <person name="Laverre T."/>
            <person name="Caubet Y."/>
            <person name="Peccoud J."/>
            <person name="Gilbert C."/>
            <person name="Cordaux R."/>
        </authorList>
    </citation>
    <scope>NUCLEOTIDE SEQUENCE [LARGE SCALE GENOMIC DNA]</scope>
    <source>
        <strain evidence="1">ANa2</strain>
        <tissue evidence="1">Whole body excluding digestive tract and cuticle</tissue>
    </source>
</reference>
<keyword evidence="2" id="KW-1185">Reference proteome</keyword>
<dbReference type="AlphaFoldDB" id="A0A5N5T8Z9"/>
<feature type="non-terminal residue" evidence="1">
    <location>
        <position position="56"/>
    </location>
</feature>
<dbReference type="Proteomes" id="UP000326759">
    <property type="component" value="Unassembled WGS sequence"/>
</dbReference>